<keyword evidence="2" id="KW-0547">Nucleotide-binding</keyword>
<geneLocation type="plasmid" evidence="2 3">
    <name>unnamed7</name>
</geneLocation>
<dbReference type="PANTHER" id="PTHR30050:SF4">
    <property type="entry name" value="ATP-BINDING PROTEIN RV3427C IN INSERTION SEQUENCE-RELATED"/>
    <property type="match status" value="1"/>
</dbReference>
<organism evidence="2 3">
    <name type="scientific">Bacillus mycoides</name>
    <dbReference type="NCBI Taxonomy" id="1405"/>
    <lineage>
        <taxon>Bacteria</taxon>
        <taxon>Bacillati</taxon>
        <taxon>Bacillota</taxon>
        <taxon>Bacilli</taxon>
        <taxon>Bacillales</taxon>
        <taxon>Bacillaceae</taxon>
        <taxon>Bacillus</taxon>
        <taxon>Bacillus cereus group</taxon>
    </lineage>
</organism>
<dbReference type="InterPro" id="IPR002611">
    <property type="entry name" value="IstB_ATP-bd"/>
</dbReference>
<evidence type="ECO:0000313" key="3">
    <source>
        <dbReference type="Proteomes" id="UP000192932"/>
    </source>
</evidence>
<dbReference type="SMART" id="SM00382">
    <property type="entry name" value="AAA"/>
    <property type="match status" value="1"/>
</dbReference>
<dbReference type="Gene3D" id="3.40.50.300">
    <property type="entry name" value="P-loop containing nucleotide triphosphate hydrolases"/>
    <property type="match status" value="1"/>
</dbReference>
<gene>
    <name evidence="2" type="ORF">B7492_34305</name>
</gene>
<dbReference type="InterPro" id="IPR027417">
    <property type="entry name" value="P-loop_NTPase"/>
</dbReference>
<dbReference type="GO" id="GO:0006260">
    <property type="term" value="P:DNA replication"/>
    <property type="evidence" value="ECO:0007669"/>
    <property type="project" value="TreeGrafter"/>
</dbReference>
<accession>A0A1W6AJS9</accession>
<dbReference type="Pfam" id="PF01695">
    <property type="entry name" value="IstB_IS21"/>
    <property type="match status" value="1"/>
</dbReference>
<dbReference type="SUPFAM" id="SSF52540">
    <property type="entry name" value="P-loop containing nucleoside triphosphate hydrolases"/>
    <property type="match status" value="1"/>
</dbReference>
<dbReference type="Proteomes" id="UP000192932">
    <property type="component" value="Plasmid unnamed7"/>
</dbReference>
<dbReference type="EMBL" id="CP020750">
    <property type="protein sequence ID" value="ARJ26103.1"/>
    <property type="molecule type" value="Genomic_DNA"/>
</dbReference>
<dbReference type="CDD" id="cd00009">
    <property type="entry name" value="AAA"/>
    <property type="match status" value="1"/>
</dbReference>
<dbReference type="PANTHER" id="PTHR30050">
    <property type="entry name" value="CHROMOSOMAL REPLICATION INITIATOR PROTEIN DNAA"/>
    <property type="match status" value="1"/>
</dbReference>
<keyword evidence="2" id="KW-0067">ATP-binding</keyword>
<dbReference type="GO" id="GO:0005524">
    <property type="term" value="F:ATP binding"/>
    <property type="evidence" value="ECO:0007669"/>
    <property type="project" value="UniProtKB-KW"/>
</dbReference>
<reference evidence="2 3" key="1">
    <citation type="submission" date="2017-04" db="EMBL/GenBank/DDBJ databases">
        <title>The Characteristic of a Fine Plant Growth-Promoting Rhizobacteria Bacillus mycoides Gnyt1 and its Whole Genome Sequencing Analysis.</title>
        <authorList>
            <person name="Li J.H."/>
            <person name="Yao T."/>
        </authorList>
    </citation>
    <scope>NUCLEOTIDE SEQUENCE [LARGE SCALE GENOMIC DNA]</scope>
    <source>
        <strain evidence="2 3">Gnyt1</strain>
        <plasmid evidence="3">Plasmid unnamed7</plasmid>
    </source>
</reference>
<dbReference type="RefSeq" id="WP_085313770.1">
    <property type="nucleotide sequence ID" value="NZ_CP020750.1"/>
</dbReference>
<feature type="domain" description="AAA+ ATPase" evidence="1">
    <location>
        <begin position="100"/>
        <end position="231"/>
    </location>
</feature>
<name>A0A1W6AJS9_BACMY</name>
<evidence type="ECO:0000259" key="1">
    <source>
        <dbReference type="SMART" id="SM00382"/>
    </source>
</evidence>
<keyword evidence="2" id="KW-0614">Plasmid</keyword>
<sequence>MTMDSDVCDTHGMNKMKFGGQVVCPRCFLENESKKLQQQEQAKYDADKANEKKFMFHQQSMIADSNIKKANFDNYQPTSEEGAKNLELAKVLATDYLNEKVFNTIMAGNCGAGKTHLAYAIADQLAGAGISVVFVTVGELLRKIKSTFNKDSSLTEDSIIRTLVRADVLIVDDLGAELGALDANTKATNFINRVLFDVFDGRQGKSTIFTTNLTGERLEGAYDERIVSRIFNNFRAIVFKDTKDYRRKALPF</sequence>
<proteinExistence type="predicted"/>
<evidence type="ECO:0000313" key="2">
    <source>
        <dbReference type="EMBL" id="ARJ26103.1"/>
    </source>
</evidence>
<dbReference type="InterPro" id="IPR003593">
    <property type="entry name" value="AAA+_ATPase"/>
</dbReference>
<protein>
    <submittedName>
        <fullName evidence="2">ATP-binding protein</fullName>
    </submittedName>
</protein>
<dbReference type="AlphaFoldDB" id="A0A1W6AJS9"/>